<feature type="region of interest" description="Disordered" evidence="2">
    <location>
        <begin position="1"/>
        <end position="47"/>
    </location>
</feature>
<gene>
    <name evidence="3" type="ORF">Cgig2_005439</name>
</gene>
<evidence type="ECO:0000256" key="1">
    <source>
        <dbReference type="SAM" id="Coils"/>
    </source>
</evidence>
<dbReference type="OrthoDB" id="660305at2759"/>
<dbReference type="AlphaFoldDB" id="A0A9Q1KCA3"/>
<evidence type="ECO:0000313" key="4">
    <source>
        <dbReference type="Proteomes" id="UP001153076"/>
    </source>
</evidence>
<dbReference type="EMBL" id="JAKOGI010000185">
    <property type="protein sequence ID" value="KAJ8440708.1"/>
    <property type="molecule type" value="Genomic_DNA"/>
</dbReference>
<feature type="region of interest" description="Disordered" evidence="2">
    <location>
        <begin position="212"/>
        <end position="249"/>
    </location>
</feature>
<protein>
    <submittedName>
        <fullName evidence="3">Uncharacterized protein</fullName>
    </submittedName>
</protein>
<feature type="compositionally biased region" description="Low complexity" evidence="2">
    <location>
        <begin position="103"/>
        <end position="127"/>
    </location>
</feature>
<organism evidence="3 4">
    <name type="scientific">Carnegiea gigantea</name>
    <dbReference type="NCBI Taxonomy" id="171969"/>
    <lineage>
        <taxon>Eukaryota</taxon>
        <taxon>Viridiplantae</taxon>
        <taxon>Streptophyta</taxon>
        <taxon>Embryophyta</taxon>
        <taxon>Tracheophyta</taxon>
        <taxon>Spermatophyta</taxon>
        <taxon>Magnoliopsida</taxon>
        <taxon>eudicotyledons</taxon>
        <taxon>Gunneridae</taxon>
        <taxon>Pentapetalae</taxon>
        <taxon>Caryophyllales</taxon>
        <taxon>Cactineae</taxon>
        <taxon>Cactaceae</taxon>
        <taxon>Cactoideae</taxon>
        <taxon>Echinocereeae</taxon>
        <taxon>Carnegiea</taxon>
    </lineage>
</organism>
<keyword evidence="4" id="KW-1185">Reference proteome</keyword>
<proteinExistence type="predicted"/>
<dbReference type="PANTHER" id="PTHR34466:SF3">
    <property type="entry name" value="OS11G0129800 PROTEIN"/>
    <property type="match status" value="1"/>
</dbReference>
<feature type="compositionally biased region" description="Polar residues" evidence="2">
    <location>
        <begin position="407"/>
        <end position="432"/>
    </location>
</feature>
<feature type="compositionally biased region" description="Low complexity" evidence="2">
    <location>
        <begin position="394"/>
        <end position="406"/>
    </location>
</feature>
<feature type="compositionally biased region" description="Polar residues" evidence="2">
    <location>
        <begin position="91"/>
        <end position="102"/>
    </location>
</feature>
<dbReference type="Proteomes" id="UP001153076">
    <property type="component" value="Unassembled WGS sequence"/>
</dbReference>
<keyword evidence="1" id="KW-0175">Coiled coil</keyword>
<evidence type="ECO:0000313" key="3">
    <source>
        <dbReference type="EMBL" id="KAJ8440708.1"/>
    </source>
</evidence>
<feature type="coiled-coil region" evidence="1">
    <location>
        <begin position="280"/>
        <end position="314"/>
    </location>
</feature>
<feature type="region of interest" description="Disordered" evidence="2">
    <location>
        <begin position="373"/>
        <end position="443"/>
    </location>
</feature>
<feature type="region of interest" description="Disordered" evidence="2">
    <location>
        <begin position="88"/>
        <end position="186"/>
    </location>
</feature>
<evidence type="ECO:0000256" key="2">
    <source>
        <dbReference type="SAM" id="MobiDB-lite"/>
    </source>
</evidence>
<dbReference type="PANTHER" id="PTHR34466">
    <property type="entry name" value="OS11G0129800 PROTEIN"/>
    <property type="match status" value="1"/>
</dbReference>
<feature type="region of interest" description="Disordered" evidence="2">
    <location>
        <begin position="327"/>
        <end position="347"/>
    </location>
</feature>
<feature type="compositionally biased region" description="Low complexity" evidence="2">
    <location>
        <begin position="1"/>
        <end position="28"/>
    </location>
</feature>
<sequence>MATSAFKSTSRRTSSSTPATSTKPVPSAKQSNSTQKAPIRRSRSVSAFSRTQLDVSLDFQNKRDNPLFWVDGSPRSEAEGDVKLSKFDGISSKSVDPTSVKISSGVESGRGRTVSRSGGGVRSCSVVGTGGRNNSGRSLSRVDTGLRRRSPSRGRYGNIEREREQESLFSSDARSKNKISSNSNRGVFGEKNKLVRTASDLSELLESWDTWSSQHRASDTADDSPISLSGSRLPRWDDGGSTGSISEAEEKTIIPVSEVKKTSHLKYNRHANGEFLRSVCTDVRQTISNMQDDLKNCEERARKLRAELAVEEYRELELSKILNDIPEPKTPQVQKPRAVRKGSMERRKMSKRLEEEAMAYFDECVSISTFDDSDFSSLEDPSSHTTRADVACPSQSQDLRQSQQMQCTEDSGLPSNTNCNDSPTRSSLSSSKMKPEPPVTPNASLTISLEQDIKNYVKNFSKGSKRESSNPQIAGTTRKITECTSLVPVEELMLDRVIFRSRIESATYVIQKAVGLNSDDETLFTQEIRVLKPMRL</sequence>
<reference evidence="3" key="1">
    <citation type="submission" date="2022-04" db="EMBL/GenBank/DDBJ databases">
        <title>Carnegiea gigantea Genome sequencing and assembly v2.</title>
        <authorList>
            <person name="Copetti D."/>
            <person name="Sanderson M.J."/>
            <person name="Burquez A."/>
            <person name="Wojciechowski M.F."/>
        </authorList>
    </citation>
    <scope>NUCLEOTIDE SEQUENCE</scope>
    <source>
        <strain evidence="3">SGP5-SGP5p</strain>
        <tissue evidence="3">Aerial part</tissue>
    </source>
</reference>
<name>A0A9Q1KCA3_9CARY</name>
<comment type="caution">
    <text evidence="3">The sequence shown here is derived from an EMBL/GenBank/DDBJ whole genome shotgun (WGS) entry which is preliminary data.</text>
</comment>
<accession>A0A9Q1KCA3</accession>